<dbReference type="EMBL" id="JBHUDJ010000008">
    <property type="protein sequence ID" value="MFD1588134.1"/>
    <property type="molecule type" value="Genomic_DNA"/>
</dbReference>
<comment type="caution">
    <text evidence="4">The sequence shown here is derived from an EMBL/GenBank/DDBJ whole genome shotgun (WGS) entry which is preliminary data.</text>
</comment>
<accession>A0ABD6CE47</accession>
<dbReference type="SUPFAM" id="SSF54211">
    <property type="entry name" value="Ribosomal protein S5 domain 2-like"/>
    <property type="match status" value="1"/>
</dbReference>
<dbReference type="InterPro" id="IPR004422">
    <property type="entry name" value="RFAP_synthase"/>
</dbReference>
<evidence type="ECO:0000313" key="5">
    <source>
        <dbReference type="Proteomes" id="UP001597119"/>
    </source>
</evidence>
<sequence length="302" mass="32635">MRIETGSRLHFGLIDLSSESSRVDGGIGLGIKYPGVMLEVEESTCLKVHGPMRERAKHAAEAVIDQFNLQPVKIRIKETIPQHRGLGSGTQTDLAAGFAVARMNNLEISTSKVAEVVGRGGTSGIGTAVFEKGGFVLDGGHDLNKKGGFLPSSASSVSPPPVISRLDFPDWNIKILIPDSTGAYGSDEVSVFNNECPIPISEVQELSHIILMKLLPSVSEPDFGLFRDSVKQIQEIGFKKRELQRQPDSLSIVEELQNRGYAAGMSSLGPAVFAIYPDPISVPYDDIKTIETRAMNRGAKFS</sequence>
<dbReference type="PANTHER" id="PTHR20861">
    <property type="entry name" value="HOMOSERINE/4-DIPHOSPHOCYTIDYL-2-C-METHYL-D-ERYTHRITOL KINASE"/>
    <property type="match status" value="1"/>
</dbReference>
<protein>
    <recommendedName>
        <fullName evidence="2">Beta-ribofuranosylaminobenzene 5'-phosphate synthase</fullName>
        <shortName evidence="2">Beta-RFA-P synthase</shortName>
        <ecNumber evidence="2">2.4.2.54</ecNumber>
    </recommendedName>
</protein>
<evidence type="ECO:0000256" key="2">
    <source>
        <dbReference type="PIRNR" id="PIRNR004884"/>
    </source>
</evidence>
<dbReference type="Pfam" id="PF00288">
    <property type="entry name" value="GHMP_kinases_N"/>
    <property type="match status" value="1"/>
</dbReference>
<dbReference type="Proteomes" id="UP001597119">
    <property type="component" value="Unassembled WGS sequence"/>
</dbReference>
<dbReference type="NCBIfam" id="TIGR00144">
    <property type="entry name" value="beta_RFAP_syn"/>
    <property type="match status" value="1"/>
</dbReference>
<comment type="subunit">
    <text evidence="2">Homodimer.</text>
</comment>
<gene>
    <name evidence="4" type="ORF">ACFR9U_14210</name>
</gene>
<comment type="similarity">
    <text evidence="2">Belongs to the beta-RFA-P synthase family.</text>
</comment>
<dbReference type="AlphaFoldDB" id="A0ABD6CE47"/>
<keyword evidence="5" id="KW-1185">Reference proteome</keyword>
<keyword evidence="2" id="KW-0328">Glycosyltransferase</keyword>
<keyword evidence="1 2" id="KW-0808">Transferase</keyword>
<dbReference type="EC" id="2.4.2.54" evidence="2"/>
<dbReference type="PIRSF" id="PIRSF004884">
    <property type="entry name" value="Sugar_kin_arch"/>
    <property type="match status" value="1"/>
</dbReference>
<organism evidence="4 5">
    <name type="scientific">Halorientalis brevis</name>
    <dbReference type="NCBI Taxonomy" id="1126241"/>
    <lineage>
        <taxon>Archaea</taxon>
        <taxon>Methanobacteriati</taxon>
        <taxon>Methanobacteriota</taxon>
        <taxon>Stenosarchaea group</taxon>
        <taxon>Halobacteria</taxon>
        <taxon>Halobacteriales</taxon>
        <taxon>Haloarculaceae</taxon>
        <taxon>Halorientalis</taxon>
    </lineage>
</organism>
<dbReference type="RefSeq" id="WP_247381749.1">
    <property type="nucleotide sequence ID" value="NZ_JALLGV010000012.1"/>
</dbReference>
<dbReference type="GO" id="GO:0005524">
    <property type="term" value="F:ATP binding"/>
    <property type="evidence" value="ECO:0007669"/>
    <property type="project" value="UniProtKB-UniRule"/>
</dbReference>
<comment type="function">
    <text evidence="2">Catalyzes the condensation of 4-aminobenzoate (pABA) with 5-phospho-alpha-D-ribose 1-diphosphate (PRPP) to produce beta-ribofuranosylaminobenzene 5'-phosphate (beta-RFA-P).</text>
</comment>
<comment type="pathway">
    <text evidence="2">Cofactor biosynthesis; 5,6,7,8-tetrahydromethanopterin biosynthesis.</text>
</comment>
<feature type="domain" description="GHMP kinase N-terminal" evidence="3">
    <location>
        <begin position="56"/>
        <end position="126"/>
    </location>
</feature>
<reference evidence="4 5" key="1">
    <citation type="journal article" date="2019" name="Int. J. Syst. Evol. Microbiol.">
        <title>The Global Catalogue of Microorganisms (GCM) 10K type strain sequencing project: providing services to taxonomists for standard genome sequencing and annotation.</title>
        <authorList>
            <consortium name="The Broad Institute Genomics Platform"/>
            <consortium name="The Broad Institute Genome Sequencing Center for Infectious Disease"/>
            <person name="Wu L."/>
            <person name="Ma J."/>
        </authorList>
    </citation>
    <scope>NUCLEOTIDE SEQUENCE [LARGE SCALE GENOMIC DNA]</scope>
    <source>
        <strain evidence="4 5">CGMCC 1.12125</strain>
    </source>
</reference>
<evidence type="ECO:0000259" key="3">
    <source>
        <dbReference type="Pfam" id="PF00288"/>
    </source>
</evidence>
<proteinExistence type="inferred from homology"/>
<evidence type="ECO:0000313" key="4">
    <source>
        <dbReference type="EMBL" id="MFD1588134.1"/>
    </source>
</evidence>
<dbReference type="InterPro" id="IPR014721">
    <property type="entry name" value="Ribsml_uS5_D2-typ_fold_subgr"/>
</dbReference>
<evidence type="ECO:0000256" key="1">
    <source>
        <dbReference type="ARBA" id="ARBA00022679"/>
    </source>
</evidence>
<dbReference type="PANTHER" id="PTHR20861:SF6">
    <property type="entry name" value="BETA-RIBOFURANOSYLPHENOL 5'-PHOSPHATE SYNTHASE"/>
    <property type="match status" value="1"/>
</dbReference>
<dbReference type="Gene3D" id="3.30.230.10">
    <property type="match status" value="1"/>
</dbReference>
<name>A0ABD6CE47_9EURY</name>
<comment type="catalytic activity">
    <reaction evidence="2">
        <text>5-phospho-alpha-D-ribose 1-diphosphate + 4-hydroxybenzoate + H(+) = 4-(beta-D-ribofuranosyl)phenol 5'-phosphate + CO2 + diphosphate</text>
        <dbReference type="Rhea" id="RHEA:48556"/>
        <dbReference type="ChEBI" id="CHEBI:15378"/>
        <dbReference type="ChEBI" id="CHEBI:16526"/>
        <dbReference type="ChEBI" id="CHEBI:17879"/>
        <dbReference type="ChEBI" id="CHEBI:33019"/>
        <dbReference type="ChEBI" id="CHEBI:58017"/>
        <dbReference type="ChEBI" id="CHEBI:82767"/>
        <dbReference type="EC" id="2.4.2.54"/>
    </reaction>
</comment>
<dbReference type="GO" id="GO:0043793">
    <property type="term" value="F:beta-ribofuranosylaminobenzene 5'-phosphate synthase activity"/>
    <property type="evidence" value="ECO:0007669"/>
    <property type="project" value="UniProtKB-EC"/>
</dbReference>
<dbReference type="InterPro" id="IPR020568">
    <property type="entry name" value="Ribosomal_Su5_D2-typ_SF"/>
</dbReference>
<dbReference type="InterPro" id="IPR006204">
    <property type="entry name" value="GHMP_kinase_N_dom"/>
</dbReference>